<evidence type="ECO:0000313" key="19">
    <source>
        <dbReference type="Proteomes" id="UP000694392"/>
    </source>
</evidence>
<dbReference type="GO" id="GO:0031514">
    <property type="term" value="C:motile cilium"/>
    <property type="evidence" value="ECO:0007669"/>
    <property type="project" value="UniProtKB-SubCell"/>
</dbReference>
<reference evidence="18" key="1">
    <citation type="submission" date="2025-08" db="UniProtKB">
        <authorList>
            <consortium name="Ensembl"/>
        </authorList>
    </citation>
    <scope>IDENTIFICATION</scope>
</reference>
<dbReference type="Pfam" id="PF13424">
    <property type="entry name" value="TPR_12"/>
    <property type="match status" value="1"/>
</dbReference>
<reference evidence="18" key="2">
    <citation type="submission" date="2025-09" db="UniProtKB">
        <authorList>
            <consortium name="Ensembl"/>
        </authorList>
    </citation>
    <scope>IDENTIFICATION</scope>
</reference>
<dbReference type="OMA" id="RIKIMHN"/>
<feature type="region of interest" description="Disordered" evidence="17">
    <location>
        <begin position="1"/>
        <end position="68"/>
    </location>
</feature>
<dbReference type="GO" id="GO:0034451">
    <property type="term" value="C:centriolar satellite"/>
    <property type="evidence" value="ECO:0007669"/>
    <property type="project" value="Ensembl"/>
</dbReference>
<dbReference type="GO" id="GO:1905515">
    <property type="term" value="P:non-motile cilium assembly"/>
    <property type="evidence" value="ECO:0007669"/>
    <property type="project" value="TreeGrafter"/>
</dbReference>
<dbReference type="Gene3D" id="1.25.40.10">
    <property type="entry name" value="Tetratricopeptide repeat domain"/>
    <property type="match status" value="2"/>
</dbReference>
<dbReference type="GO" id="GO:0005829">
    <property type="term" value="C:cytosol"/>
    <property type="evidence" value="ECO:0007669"/>
    <property type="project" value="Ensembl"/>
</dbReference>
<evidence type="ECO:0000256" key="12">
    <source>
        <dbReference type="ARBA" id="ARBA00059531"/>
    </source>
</evidence>
<dbReference type="Pfam" id="PF12895">
    <property type="entry name" value="ANAPC3"/>
    <property type="match status" value="1"/>
</dbReference>
<dbReference type="FunFam" id="1.25.40.10:FF:000135">
    <property type="entry name" value="intraflagellar transport protein 88 homolog isoform X1"/>
    <property type="match status" value="1"/>
</dbReference>
<evidence type="ECO:0000256" key="10">
    <source>
        <dbReference type="ARBA" id="ARBA00023212"/>
    </source>
</evidence>
<dbReference type="PANTHER" id="PTHR44117">
    <property type="entry name" value="INTRAFLAGELLAR TRANSPORT PROTEIN 88 HOMOLOG"/>
    <property type="match status" value="1"/>
</dbReference>
<dbReference type="GO" id="GO:0060122">
    <property type="term" value="P:inner ear receptor cell stereocilium organization"/>
    <property type="evidence" value="ECO:0007669"/>
    <property type="project" value="TreeGrafter"/>
</dbReference>
<evidence type="ECO:0000256" key="4">
    <source>
        <dbReference type="ARBA" id="ARBA00022490"/>
    </source>
</evidence>
<dbReference type="AlphaFoldDB" id="A0A8D0HAV7"/>
<dbReference type="GeneTree" id="ENSGT00390000015473"/>
<evidence type="ECO:0000256" key="16">
    <source>
        <dbReference type="PROSITE-ProRule" id="PRU00339"/>
    </source>
</evidence>
<dbReference type="Pfam" id="PF13181">
    <property type="entry name" value="TPR_8"/>
    <property type="match status" value="1"/>
</dbReference>
<dbReference type="GO" id="GO:0019894">
    <property type="term" value="F:kinesin binding"/>
    <property type="evidence" value="ECO:0007669"/>
    <property type="project" value="TreeGrafter"/>
</dbReference>
<evidence type="ECO:0000256" key="13">
    <source>
        <dbReference type="ARBA" id="ARBA00062040"/>
    </source>
</evidence>
<dbReference type="GO" id="GO:0045171">
    <property type="term" value="C:intercellular bridge"/>
    <property type="evidence" value="ECO:0007669"/>
    <property type="project" value="Ensembl"/>
</dbReference>
<keyword evidence="4" id="KW-0963">Cytoplasm</keyword>
<gene>
    <name evidence="18" type="primary">IFT88</name>
</gene>
<feature type="compositionally biased region" description="Basic and acidic residues" evidence="17">
    <location>
        <begin position="700"/>
        <end position="716"/>
    </location>
</feature>
<feature type="repeat" description="TPR" evidence="16">
    <location>
        <begin position="253"/>
        <end position="286"/>
    </location>
</feature>
<dbReference type="FunFam" id="1.25.40.10:FF:000106">
    <property type="entry name" value="Intraflagellar transport 88 homolog (Chlamydomonas)"/>
    <property type="match status" value="1"/>
</dbReference>
<dbReference type="GO" id="GO:0005730">
    <property type="term" value="C:nucleolus"/>
    <property type="evidence" value="ECO:0007669"/>
    <property type="project" value="Ensembl"/>
</dbReference>
<comment type="function">
    <text evidence="12">Positively regulates primary cilium biogenesis. Also involved in autophagy since it is required for trafficking of ATG16L and the expansion of the autophagic compartment.</text>
</comment>
<dbReference type="GO" id="GO:0042073">
    <property type="term" value="P:intraciliary transport"/>
    <property type="evidence" value="ECO:0007669"/>
    <property type="project" value="TreeGrafter"/>
</dbReference>
<evidence type="ECO:0000256" key="14">
    <source>
        <dbReference type="ARBA" id="ARBA00071484"/>
    </source>
</evidence>
<keyword evidence="6" id="KW-0970">Cilium biogenesis/degradation</keyword>
<evidence type="ECO:0000256" key="7">
    <source>
        <dbReference type="ARBA" id="ARBA00022803"/>
    </source>
</evidence>
<dbReference type="GO" id="GO:0045724">
    <property type="term" value="P:positive regulation of cilium assembly"/>
    <property type="evidence" value="ECO:0007669"/>
    <property type="project" value="Ensembl"/>
</dbReference>
<evidence type="ECO:0000313" key="18">
    <source>
        <dbReference type="Ensembl" id="ENSSPUP00000018919.1"/>
    </source>
</evidence>
<keyword evidence="8" id="KW-0282">Flagellum</keyword>
<accession>A0A8D0HAV7</accession>
<dbReference type="Ensembl" id="ENSSPUT00000020152.1">
    <property type="protein sequence ID" value="ENSSPUP00000018919.1"/>
    <property type="gene ID" value="ENSSPUG00000014587.1"/>
</dbReference>
<dbReference type="InterPro" id="IPR019734">
    <property type="entry name" value="TPR_rpt"/>
</dbReference>
<feature type="repeat" description="TPR" evidence="16">
    <location>
        <begin position="568"/>
        <end position="601"/>
    </location>
</feature>
<evidence type="ECO:0000256" key="6">
    <source>
        <dbReference type="ARBA" id="ARBA00022794"/>
    </source>
</evidence>
<dbReference type="GO" id="GO:0097542">
    <property type="term" value="C:ciliary tip"/>
    <property type="evidence" value="ECO:0007669"/>
    <property type="project" value="UniProtKB-ARBA"/>
</dbReference>
<dbReference type="GO" id="GO:0097546">
    <property type="term" value="C:ciliary base"/>
    <property type="evidence" value="ECO:0007669"/>
    <property type="project" value="TreeGrafter"/>
</dbReference>
<feature type="repeat" description="TPR" evidence="16">
    <location>
        <begin position="466"/>
        <end position="499"/>
    </location>
</feature>
<feature type="compositionally biased region" description="Basic and acidic residues" evidence="17">
    <location>
        <begin position="767"/>
        <end position="778"/>
    </location>
</feature>
<evidence type="ECO:0000256" key="5">
    <source>
        <dbReference type="ARBA" id="ARBA00022737"/>
    </source>
</evidence>
<feature type="repeat" description="TPR" evidence="16">
    <location>
        <begin position="500"/>
        <end position="533"/>
    </location>
</feature>
<organism evidence="18 19">
    <name type="scientific">Sphenodon punctatus</name>
    <name type="common">Tuatara</name>
    <name type="synonym">Hatteria punctata</name>
    <dbReference type="NCBI Taxonomy" id="8508"/>
    <lineage>
        <taxon>Eukaryota</taxon>
        <taxon>Metazoa</taxon>
        <taxon>Chordata</taxon>
        <taxon>Craniata</taxon>
        <taxon>Vertebrata</taxon>
        <taxon>Euteleostomi</taxon>
        <taxon>Lepidosauria</taxon>
        <taxon>Sphenodontia</taxon>
        <taxon>Sphenodontidae</taxon>
        <taxon>Sphenodon</taxon>
    </lineage>
</organism>
<dbReference type="PANTHER" id="PTHR44117:SF1">
    <property type="entry name" value="INTRAFLAGELLAR TRANSPORT PROTEIN 88 HOMOLOG"/>
    <property type="match status" value="1"/>
</dbReference>
<dbReference type="SMART" id="SM00028">
    <property type="entry name" value="TPR"/>
    <property type="match status" value="9"/>
</dbReference>
<feature type="repeat" description="TPR" evidence="16">
    <location>
        <begin position="534"/>
        <end position="567"/>
    </location>
</feature>
<name>A0A8D0HAV7_SPHPU</name>
<dbReference type="GO" id="GO:0005814">
    <property type="term" value="C:centriole"/>
    <property type="evidence" value="ECO:0007669"/>
    <property type="project" value="UniProtKB-SubCell"/>
</dbReference>
<evidence type="ECO:0000256" key="2">
    <source>
        <dbReference type="ARBA" id="ARBA00004120"/>
    </source>
</evidence>
<dbReference type="GO" id="GO:0036064">
    <property type="term" value="C:ciliary basal body"/>
    <property type="evidence" value="ECO:0007669"/>
    <property type="project" value="Ensembl"/>
</dbReference>
<feature type="repeat" description="TPR" evidence="16">
    <location>
        <begin position="214"/>
        <end position="247"/>
    </location>
</feature>
<dbReference type="GO" id="GO:0097730">
    <property type="term" value="C:non-motile cilium"/>
    <property type="evidence" value="ECO:0007669"/>
    <property type="project" value="TreeGrafter"/>
</dbReference>
<keyword evidence="9" id="KW-0969">Cilium</keyword>
<evidence type="ECO:0000256" key="8">
    <source>
        <dbReference type="ARBA" id="ARBA00022846"/>
    </source>
</evidence>
<keyword evidence="10" id="KW-0206">Cytoskeleton</keyword>
<dbReference type="PROSITE" id="PS50005">
    <property type="entry name" value="TPR"/>
    <property type="match status" value="6"/>
</dbReference>
<comment type="subunit">
    <text evidence="13">Component of the IFT complex B, at least composed of IFT20, IFT22, IFT25, IFT27, IFT46, IFT52, TRAF3IP1/IFT54, IFT57, IFT74, IFT80, IFT81, and IFT88. Interacts with IFT20, IFT22, IFT25, IFT27, IFT52, TRAF3IP1, IFT74, IFT80 and IFT81. Interacts with IFT172. Interacts with IFT57. Interacts with IFT46. Interacts with IFT70B. Interacts with C2CD3. Interacts with ENTR1 (via N-terminus). Interacts with LRRC56. Interacts with DZIP1. Interacts with CCDC38. Interacts with CCDC146. Interacts with CFAP53.</text>
</comment>
<evidence type="ECO:0000256" key="17">
    <source>
        <dbReference type="SAM" id="MobiDB-lite"/>
    </source>
</evidence>
<proteinExistence type="predicted"/>
<dbReference type="GO" id="GO:0001822">
    <property type="term" value="P:kidney development"/>
    <property type="evidence" value="ECO:0007669"/>
    <property type="project" value="TreeGrafter"/>
</dbReference>
<evidence type="ECO:0000256" key="11">
    <source>
        <dbReference type="ARBA" id="ARBA00023273"/>
    </source>
</evidence>
<feature type="compositionally biased region" description="Acidic residues" evidence="17">
    <location>
        <begin position="779"/>
        <end position="794"/>
    </location>
</feature>
<sequence length="794" mass="90213">MMQNVHLAPETDEDDLYSGYNDYNRTFDTEDLENDPAFQQAVRTSHGRRPPSKTTLSSSMGRPMTGAIQDGAARPLTAVQAAGYTKAGLRGSVFDPLGQARGPAPPLEMKNEDSPEEKIRQLEKKVNELVEDSCIANSCEDLKLALEKAKDAGRKERALVRQREQIVSPENINLDLTYSVLFNLASQYSANEMYAEALNTYQVIVKNKMFSNGGRLKVNMANIYLKQRNYSKAIKFYRMALDQIPGVHKEMRIKIMQNIGVAFIKTGQYTDAINSFEHIMSTSPNLKAGFNLILCYFAVGDYEQTKKAFQKLISVPLEIDDDDKYISPNDDPHTNLLIEAIKNDSLRQMERERKAMAEKYIMTAAKLIAPVVETSFAVGYDWCVEVVKASQYVELANDLEINKAITYLRQKDFNQAVETLKMFEKKDSRVKSAAATNLSFLYYLENDFSQATNYADLAVSSDRYNPSALTNKGNTVFVHEDYEKAAEFYKEALRNDSSCTEALYNIGLTYKKLNRIDEALDCFLKLHAILRNNAQVLYQIASMYEIMEDPNQAIEWLMQLISVVPTDSHALAKLGELYDSEGDKSQAFQYYYESYRYFPSNIEVIEWLGAYYIDTQFCEKAIQYFERAALIQMCVMLLILFAGNYQKALDTYKTIHRKFPDNVECLRFLVRLCTDMGLKEVQEYGTKLKRVEKLKEIREQRVKSGKDGSARSRREGSAGGDTGSANVKGDRLNPKLRSLPGTNEPYESSSNKEIDASYVDPLGPQTERPKTAARKRMEEDEFADEELGDDLLPE</sequence>
<protein>
    <recommendedName>
        <fullName evidence="14">Intraflagellar transport protein 88 homolog</fullName>
    </recommendedName>
    <alternativeName>
        <fullName evidence="15">Tetratricopeptide repeat protein 10</fullName>
    </alternativeName>
</protein>
<dbReference type="Proteomes" id="UP000694392">
    <property type="component" value="Unplaced"/>
</dbReference>
<dbReference type="GO" id="GO:0072686">
    <property type="term" value="C:mitotic spindle"/>
    <property type="evidence" value="ECO:0007669"/>
    <property type="project" value="Ensembl"/>
</dbReference>
<evidence type="ECO:0000256" key="15">
    <source>
        <dbReference type="ARBA" id="ARBA00081144"/>
    </source>
</evidence>
<dbReference type="InterPro" id="IPR011990">
    <property type="entry name" value="TPR-like_helical_dom_sf"/>
</dbReference>
<keyword evidence="11" id="KW-0966">Cell projection</keyword>
<evidence type="ECO:0000256" key="9">
    <source>
        <dbReference type="ARBA" id="ARBA00023069"/>
    </source>
</evidence>
<keyword evidence="5" id="KW-0677">Repeat</keyword>
<keyword evidence="19" id="KW-1185">Reference proteome</keyword>
<evidence type="ECO:0000256" key="3">
    <source>
        <dbReference type="ARBA" id="ARBA00004230"/>
    </source>
</evidence>
<dbReference type="SUPFAM" id="SSF48452">
    <property type="entry name" value="TPR-like"/>
    <property type="match status" value="1"/>
</dbReference>
<dbReference type="GO" id="GO:0030992">
    <property type="term" value="C:intraciliary transport particle B"/>
    <property type="evidence" value="ECO:0007669"/>
    <property type="project" value="Ensembl"/>
</dbReference>
<evidence type="ECO:0000256" key="1">
    <source>
        <dbReference type="ARBA" id="ARBA00004114"/>
    </source>
</evidence>
<keyword evidence="7 16" id="KW-0802">TPR repeat</keyword>
<feature type="region of interest" description="Disordered" evidence="17">
    <location>
        <begin position="94"/>
        <end position="116"/>
    </location>
</feature>
<comment type="subcellular location">
    <subcellularLocation>
        <location evidence="3">Cell projection</location>
        <location evidence="3">Cilium</location>
        <location evidence="3">Flagellum</location>
    </subcellularLocation>
    <subcellularLocation>
        <location evidence="2">Cytoplasm</location>
        <location evidence="2">Cytoskeleton</location>
        <location evidence="2">Cilium basal body</location>
    </subcellularLocation>
    <subcellularLocation>
        <location evidence="1">Cytoplasm</location>
        <location evidence="1">Cytoskeleton</location>
        <location evidence="1">Microtubule organizing center</location>
        <location evidence="1">Centrosome</location>
        <location evidence="1">Centriole</location>
    </subcellularLocation>
</comment>
<feature type="region of interest" description="Disordered" evidence="17">
    <location>
        <begin position="700"/>
        <end position="794"/>
    </location>
</feature>